<evidence type="ECO:0000313" key="14">
    <source>
        <dbReference type="EMBL" id="CAG9832223.1"/>
    </source>
</evidence>
<keyword evidence="3" id="KW-0812">Transmembrane</keyword>
<dbReference type="InterPro" id="IPR050971">
    <property type="entry name" value="Cadherin-domain_protein"/>
</dbReference>
<evidence type="ECO:0000259" key="13">
    <source>
        <dbReference type="PROSITE" id="PS50268"/>
    </source>
</evidence>
<dbReference type="FunFam" id="2.60.40.60:FF:000032">
    <property type="entry name" value="FAT atypical cadherin 1"/>
    <property type="match status" value="1"/>
</dbReference>
<evidence type="ECO:0000256" key="8">
    <source>
        <dbReference type="ARBA" id="ARBA00022989"/>
    </source>
</evidence>
<evidence type="ECO:0000256" key="2">
    <source>
        <dbReference type="ARBA" id="ARBA00022536"/>
    </source>
</evidence>
<dbReference type="Pfam" id="PF00028">
    <property type="entry name" value="Cadherin"/>
    <property type="match status" value="1"/>
</dbReference>
<sequence length="141" mass="15708">MLDKKPPRNSQNNNKTFQEITKCFQPKSLNNPEFLQVQITVLDKNDSPPSFKDAPLHFSVSEDLGPGQSIATIKAEDPDTIGTLDYSLLKGDDGKFSLDKTSGVLRLIDSLDRETKDVYKLLVRCSDGNQFTDTIVSIETN</sequence>
<keyword evidence="15" id="KW-1185">Reference proteome</keyword>
<dbReference type="GO" id="GO:0007424">
    <property type="term" value="P:open tracheal system development"/>
    <property type="evidence" value="ECO:0007669"/>
    <property type="project" value="UniProtKB-ARBA"/>
</dbReference>
<dbReference type="SMART" id="SM00112">
    <property type="entry name" value="CA"/>
    <property type="match status" value="1"/>
</dbReference>
<dbReference type="Proteomes" id="UP001153709">
    <property type="component" value="Chromosome 3"/>
</dbReference>
<dbReference type="GO" id="GO:0030855">
    <property type="term" value="P:epithelial cell differentiation"/>
    <property type="evidence" value="ECO:0007669"/>
    <property type="project" value="UniProtKB-ARBA"/>
</dbReference>
<keyword evidence="6 12" id="KW-0106">Calcium</keyword>
<keyword evidence="2" id="KW-0245">EGF-like domain</keyword>
<evidence type="ECO:0000256" key="1">
    <source>
        <dbReference type="ARBA" id="ARBA00004251"/>
    </source>
</evidence>
<dbReference type="Gene3D" id="2.60.40.60">
    <property type="entry name" value="Cadherins"/>
    <property type="match status" value="1"/>
</dbReference>
<keyword evidence="10" id="KW-1015">Disulfide bond</keyword>
<evidence type="ECO:0000256" key="4">
    <source>
        <dbReference type="ARBA" id="ARBA00022729"/>
    </source>
</evidence>
<evidence type="ECO:0000256" key="9">
    <source>
        <dbReference type="ARBA" id="ARBA00023136"/>
    </source>
</evidence>
<evidence type="ECO:0000313" key="15">
    <source>
        <dbReference type="Proteomes" id="UP001153709"/>
    </source>
</evidence>
<dbReference type="AlphaFoldDB" id="A0A9N9SU87"/>
<evidence type="ECO:0000256" key="7">
    <source>
        <dbReference type="ARBA" id="ARBA00022889"/>
    </source>
</evidence>
<protein>
    <recommendedName>
        <fullName evidence="13">Cadherin domain-containing protein</fullName>
    </recommendedName>
</protein>
<dbReference type="InterPro" id="IPR002126">
    <property type="entry name" value="Cadherin-like_dom"/>
</dbReference>
<comment type="subcellular location">
    <subcellularLocation>
        <location evidence="1">Cell membrane</location>
        <topology evidence="1">Single-pass type I membrane protein</topology>
    </subcellularLocation>
</comment>
<evidence type="ECO:0000256" key="10">
    <source>
        <dbReference type="ARBA" id="ARBA00023157"/>
    </source>
</evidence>
<dbReference type="GO" id="GO:0001736">
    <property type="term" value="P:establishment of planar polarity"/>
    <property type="evidence" value="ECO:0007669"/>
    <property type="project" value="UniProtKB-ARBA"/>
</dbReference>
<keyword evidence="7" id="KW-0130">Cell adhesion</keyword>
<organism evidence="14 15">
    <name type="scientific">Diabrotica balteata</name>
    <name type="common">Banded cucumber beetle</name>
    <dbReference type="NCBI Taxonomy" id="107213"/>
    <lineage>
        <taxon>Eukaryota</taxon>
        <taxon>Metazoa</taxon>
        <taxon>Ecdysozoa</taxon>
        <taxon>Arthropoda</taxon>
        <taxon>Hexapoda</taxon>
        <taxon>Insecta</taxon>
        <taxon>Pterygota</taxon>
        <taxon>Neoptera</taxon>
        <taxon>Endopterygota</taxon>
        <taxon>Coleoptera</taxon>
        <taxon>Polyphaga</taxon>
        <taxon>Cucujiformia</taxon>
        <taxon>Chrysomeloidea</taxon>
        <taxon>Chrysomelidae</taxon>
        <taxon>Galerucinae</taxon>
        <taxon>Diabroticina</taxon>
        <taxon>Diabroticites</taxon>
        <taxon>Diabrotica</taxon>
    </lineage>
</organism>
<dbReference type="InterPro" id="IPR015919">
    <property type="entry name" value="Cadherin-like_sf"/>
</dbReference>
<keyword evidence="8" id="KW-1133">Transmembrane helix</keyword>
<dbReference type="GO" id="GO:0048589">
    <property type="term" value="P:developmental growth"/>
    <property type="evidence" value="ECO:0007669"/>
    <property type="project" value="UniProtKB-ARBA"/>
</dbReference>
<dbReference type="GO" id="GO:0008104">
    <property type="term" value="P:intracellular protein localization"/>
    <property type="evidence" value="ECO:0007669"/>
    <property type="project" value="UniProtKB-ARBA"/>
</dbReference>
<dbReference type="GO" id="GO:0007156">
    <property type="term" value="P:homophilic cell adhesion via plasma membrane adhesion molecules"/>
    <property type="evidence" value="ECO:0007669"/>
    <property type="project" value="InterPro"/>
</dbReference>
<dbReference type="SUPFAM" id="SSF49313">
    <property type="entry name" value="Cadherin-like"/>
    <property type="match status" value="1"/>
</dbReference>
<evidence type="ECO:0000256" key="3">
    <source>
        <dbReference type="ARBA" id="ARBA00022692"/>
    </source>
</evidence>
<dbReference type="PRINTS" id="PR00205">
    <property type="entry name" value="CADHERIN"/>
</dbReference>
<dbReference type="GO" id="GO:0005886">
    <property type="term" value="C:plasma membrane"/>
    <property type="evidence" value="ECO:0007669"/>
    <property type="project" value="UniProtKB-SubCell"/>
</dbReference>
<dbReference type="GO" id="GO:0005911">
    <property type="term" value="C:cell-cell junction"/>
    <property type="evidence" value="ECO:0007669"/>
    <property type="project" value="TreeGrafter"/>
</dbReference>
<dbReference type="CDD" id="cd11304">
    <property type="entry name" value="Cadherin_repeat"/>
    <property type="match status" value="1"/>
</dbReference>
<dbReference type="EMBL" id="OU898278">
    <property type="protein sequence ID" value="CAG9832223.1"/>
    <property type="molecule type" value="Genomic_DNA"/>
</dbReference>
<dbReference type="GO" id="GO:0005509">
    <property type="term" value="F:calcium ion binding"/>
    <property type="evidence" value="ECO:0007669"/>
    <property type="project" value="UniProtKB-UniRule"/>
</dbReference>
<keyword evidence="11" id="KW-0325">Glycoprotein</keyword>
<name>A0A9N9SU87_DIABA</name>
<keyword evidence="5" id="KW-0677">Repeat</keyword>
<dbReference type="OrthoDB" id="6252479at2759"/>
<accession>A0A9N9SU87</accession>
<dbReference type="PANTHER" id="PTHR24025">
    <property type="entry name" value="DESMOGLEIN FAMILY MEMBER"/>
    <property type="match status" value="1"/>
</dbReference>
<dbReference type="PROSITE" id="PS50268">
    <property type="entry name" value="CADHERIN_2"/>
    <property type="match status" value="1"/>
</dbReference>
<keyword evidence="9" id="KW-0472">Membrane</keyword>
<feature type="domain" description="Cadherin" evidence="13">
    <location>
        <begin position="52"/>
        <end position="127"/>
    </location>
</feature>
<evidence type="ECO:0000256" key="11">
    <source>
        <dbReference type="ARBA" id="ARBA00023180"/>
    </source>
</evidence>
<keyword evidence="4" id="KW-0732">Signal</keyword>
<evidence type="ECO:0000256" key="5">
    <source>
        <dbReference type="ARBA" id="ARBA00022737"/>
    </source>
</evidence>
<dbReference type="PANTHER" id="PTHR24025:SF23">
    <property type="entry name" value="NEURAL-CADHERIN"/>
    <property type="match status" value="1"/>
</dbReference>
<reference evidence="14" key="1">
    <citation type="submission" date="2022-01" db="EMBL/GenBank/DDBJ databases">
        <authorList>
            <person name="King R."/>
        </authorList>
    </citation>
    <scope>NUCLEOTIDE SEQUENCE</scope>
</reference>
<dbReference type="GO" id="GO:0007163">
    <property type="term" value="P:establishment or maintenance of cell polarity"/>
    <property type="evidence" value="ECO:0007669"/>
    <property type="project" value="UniProtKB-ARBA"/>
</dbReference>
<gene>
    <name evidence="14" type="ORF">DIABBA_LOCUS5746</name>
</gene>
<evidence type="ECO:0000256" key="6">
    <source>
        <dbReference type="ARBA" id="ARBA00022837"/>
    </source>
</evidence>
<proteinExistence type="predicted"/>
<evidence type="ECO:0000256" key="12">
    <source>
        <dbReference type="PROSITE-ProRule" id="PRU00043"/>
    </source>
</evidence>